<sequence length="206" mass="23274">MGLVAFYPPRNVIIQDEKSRVRCDKCTSALILLTCRAGYTWQQTRQENKELNNQIRNQIRAIALYQIIGGILGIALTLWVLFSGEMVIDQSALRISLFAGGLYIFSILCGRMLFRNQKRGLVLSLINQVLQVVYFSFGAYAFQYVAGLRVGAGVDMVAGWVFKFRLALSSFHFSIGSDTGQKFIGVNLVALFLIFWIERLLEKTSR</sequence>
<proteinExistence type="predicted"/>
<keyword evidence="3" id="KW-1185">Reference proteome</keyword>
<dbReference type="AlphaFoldDB" id="A0A2N3V2U8"/>
<feature type="transmembrane region" description="Helical" evidence="1">
    <location>
        <begin position="183"/>
        <end position="201"/>
    </location>
</feature>
<reference evidence="2 3" key="1">
    <citation type="submission" date="2017-12" db="EMBL/GenBank/DDBJ databases">
        <title>Genomic Encyclopedia of Type Strains, Phase III (KMG-III): the genomes of soil and plant-associated and newly described type strains.</title>
        <authorList>
            <person name="Whitman W."/>
        </authorList>
    </citation>
    <scope>NUCLEOTIDE SEQUENCE [LARGE SCALE GENOMIC DNA]</scope>
    <source>
        <strain evidence="2 3">LP43</strain>
    </source>
</reference>
<feature type="transmembrane region" description="Helical" evidence="1">
    <location>
        <begin position="94"/>
        <end position="114"/>
    </location>
</feature>
<gene>
    <name evidence="2" type="ORF">BD749_0892</name>
</gene>
<keyword evidence="1" id="KW-1133">Transmembrane helix</keyword>
<comment type="caution">
    <text evidence="2">The sequence shown here is derived from an EMBL/GenBank/DDBJ whole genome shotgun (WGS) entry which is preliminary data.</text>
</comment>
<dbReference type="Proteomes" id="UP000233782">
    <property type="component" value="Unassembled WGS sequence"/>
</dbReference>
<keyword evidence="1" id="KW-0812">Transmembrane</keyword>
<dbReference type="EMBL" id="PJMU01000001">
    <property type="protein sequence ID" value="PKV75944.1"/>
    <property type="molecule type" value="Genomic_DNA"/>
</dbReference>
<feature type="transmembrane region" description="Helical" evidence="1">
    <location>
        <begin position="121"/>
        <end position="142"/>
    </location>
</feature>
<keyword evidence="1" id="KW-0472">Membrane</keyword>
<evidence type="ECO:0000313" key="3">
    <source>
        <dbReference type="Proteomes" id="UP000233782"/>
    </source>
</evidence>
<name>A0A2N3V2U8_9BACT</name>
<accession>A0A2N3V2U8</accession>
<evidence type="ECO:0000256" key="1">
    <source>
        <dbReference type="SAM" id="Phobius"/>
    </source>
</evidence>
<protein>
    <submittedName>
        <fullName evidence="2">Uncharacterized protein</fullName>
    </submittedName>
</protein>
<evidence type="ECO:0000313" key="2">
    <source>
        <dbReference type="EMBL" id="PKV75944.1"/>
    </source>
</evidence>
<organism evidence="2 3">
    <name type="scientific">Pontibacter ramchanderi</name>
    <dbReference type="NCBI Taxonomy" id="1179743"/>
    <lineage>
        <taxon>Bacteria</taxon>
        <taxon>Pseudomonadati</taxon>
        <taxon>Bacteroidota</taxon>
        <taxon>Cytophagia</taxon>
        <taxon>Cytophagales</taxon>
        <taxon>Hymenobacteraceae</taxon>
        <taxon>Pontibacter</taxon>
    </lineage>
</organism>
<feature type="transmembrane region" description="Helical" evidence="1">
    <location>
        <begin position="62"/>
        <end position="82"/>
    </location>
</feature>